<dbReference type="PANTHER" id="PTHR43303:SF4">
    <property type="entry name" value="NADPH DEHYDROGENASE C23G7.10C-RELATED"/>
    <property type="match status" value="1"/>
</dbReference>
<dbReference type="Proteomes" id="UP000460221">
    <property type="component" value="Unassembled WGS sequence"/>
</dbReference>
<evidence type="ECO:0000256" key="3">
    <source>
        <dbReference type="ARBA" id="ARBA00022643"/>
    </source>
</evidence>
<proteinExistence type="predicted"/>
<evidence type="ECO:0000256" key="5">
    <source>
        <dbReference type="ARBA" id="ARBA00023002"/>
    </source>
</evidence>
<feature type="domain" description="NADH:flavin oxidoreductase/NADH oxidase N-terminal" evidence="6">
    <location>
        <begin position="4"/>
        <end position="340"/>
    </location>
</feature>
<dbReference type="Gene3D" id="3.20.20.70">
    <property type="entry name" value="Aldolase class I"/>
    <property type="match status" value="1"/>
</dbReference>
<reference evidence="7 8" key="1">
    <citation type="submission" date="2019-11" db="EMBL/GenBank/DDBJ databases">
        <authorList>
            <person name="Jiang L.-Q."/>
        </authorList>
    </citation>
    <scope>NUCLEOTIDE SEQUENCE [LARGE SCALE GENOMIC DNA]</scope>
    <source>
        <strain evidence="7 8">YIM 132087</strain>
    </source>
</reference>
<dbReference type="InterPro" id="IPR013785">
    <property type="entry name" value="Aldolase_TIM"/>
</dbReference>
<evidence type="ECO:0000259" key="6">
    <source>
        <dbReference type="Pfam" id="PF00724"/>
    </source>
</evidence>
<dbReference type="PANTHER" id="PTHR43303">
    <property type="entry name" value="NADPH DEHYDROGENASE C23G7.10C-RELATED"/>
    <property type="match status" value="1"/>
</dbReference>
<keyword evidence="4" id="KW-0521">NADP</keyword>
<evidence type="ECO:0000313" key="8">
    <source>
        <dbReference type="Proteomes" id="UP000460221"/>
    </source>
</evidence>
<dbReference type="Pfam" id="PF00724">
    <property type="entry name" value="Oxidored_FMN"/>
    <property type="match status" value="1"/>
</dbReference>
<sequence length="359" mass="37661">MSLLLEPLTLRGTTLPNRMVLSPMCQYSVTAQDGVPTDWHLVHLGARAAGGFGTVLAEATAVRADGRISPQDTGLWNEEQVAGWRRITDFVRQQGAVPGVQLAHAGRKASTYPPFAGTAGSVPTADGGWGTVGPGREPFGDLATPAALDRAGIAAIVEAFADSAVRAVRAGFGVIELHGAHGYLLHQFLSPLSNTRTDAYGGNLAGRSRLLAEVVDAVRARIPDEMPLLVRLSGTDWVDGGWTIEDTVALARRIGPLGVDLFDVSSGGNSPTAQIPVGPGYQVPLAERVRHGAQVATGAVGLITTAAGAEQVLAHGSADLVLIGRAALRDPAWPQRAAADLGHPERVHYPDQYLRGAWR</sequence>
<keyword evidence="8" id="KW-1185">Reference proteome</keyword>
<gene>
    <name evidence="7" type="ORF">GIS00_03415</name>
</gene>
<evidence type="ECO:0000256" key="1">
    <source>
        <dbReference type="ARBA" id="ARBA00001917"/>
    </source>
</evidence>
<dbReference type="InterPro" id="IPR001155">
    <property type="entry name" value="OxRdtase_FMN_N"/>
</dbReference>
<comment type="cofactor">
    <cofactor evidence="1">
        <name>FMN</name>
        <dbReference type="ChEBI" id="CHEBI:58210"/>
    </cofactor>
</comment>
<dbReference type="GO" id="GO:0050661">
    <property type="term" value="F:NADP binding"/>
    <property type="evidence" value="ECO:0007669"/>
    <property type="project" value="InterPro"/>
</dbReference>
<dbReference type="GO" id="GO:0003959">
    <property type="term" value="F:NADPH dehydrogenase activity"/>
    <property type="evidence" value="ECO:0007669"/>
    <property type="project" value="InterPro"/>
</dbReference>
<evidence type="ECO:0000256" key="2">
    <source>
        <dbReference type="ARBA" id="ARBA00022630"/>
    </source>
</evidence>
<dbReference type="SUPFAM" id="SSF51395">
    <property type="entry name" value="FMN-linked oxidoreductases"/>
    <property type="match status" value="1"/>
</dbReference>
<evidence type="ECO:0000313" key="7">
    <source>
        <dbReference type="EMBL" id="MTD12994.1"/>
    </source>
</evidence>
<name>A0A7K1FJD7_9ACTN</name>
<dbReference type="CDD" id="cd02932">
    <property type="entry name" value="OYE_YqiM_FMN"/>
    <property type="match status" value="1"/>
</dbReference>
<dbReference type="AlphaFoldDB" id="A0A7K1FJD7"/>
<organism evidence="7 8">
    <name type="scientific">Nakamurella alba</name>
    <dbReference type="NCBI Taxonomy" id="2665158"/>
    <lineage>
        <taxon>Bacteria</taxon>
        <taxon>Bacillati</taxon>
        <taxon>Actinomycetota</taxon>
        <taxon>Actinomycetes</taxon>
        <taxon>Nakamurellales</taxon>
        <taxon>Nakamurellaceae</taxon>
        <taxon>Nakamurella</taxon>
    </lineage>
</organism>
<keyword evidence="2" id="KW-0285">Flavoprotein</keyword>
<comment type="caution">
    <text evidence="7">The sequence shown here is derived from an EMBL/GenBank/DDBJ whole genome shotgun (WGS) entry which is preliminary data.</text>
</comment>
<dbReference type="RefSeq" id="WP_322097427.1">
    <property type="nucleotide sequence ID" value="NZ_WLYK01000001.1"/>
</dbReference>
<dbReference type="EMBL" id="WLYK01000001">
    <property type="protein sequence ID" value="MTD12994.1"/>
    <property type="molecule type" value="Genomic_DNA"/>
</dbReference>
<dbReference type="GO" id="GO:0010181">
    <property type="term" value="F:FMN binding"/>
    <property type="evidence" value="ECO:0007669"/>
    <property type="project" value="InterPro"/>
</dbReference>
<accession>A0A7K1FJD7</accession>
<evidence type="ECO:0000256" key="4">
    <source>
        <dbReference type="ARBA" id="ARBA00022857"/>
    </source>
</evidence>
<keyword evidence="3" id="KW-0288">FMN</keyword>
<protein>
    <submittedName>
        <fullName evidence="7">NADH:flavin oxidoreductase/NADH oxidase</fullName>
    </submittedName>
</protein>
<dbReference type="InterPro" id="IPR044152">
    <property type="entry name" value="YqjM-like"/>
</dbReference>
<keyword evidence="5" id="KW-0560">Oxidoreductase</keyword>